<organism evidence="1 2">
    <name type="scientific">Noviluteimonas caseinilytica</name>
    <dbReference type="NCBI Taxonomy" id="2675101"/>
    <lineage>
        <taxon>Bacteria</taxon>
        <taxon>Pseudomonadati</taxon>
        <taxon>Pseudomonadota</taxon>
        <taxon>Gammaproteobacteria</taxon>
        <taxon>Lysobacterales</taxon>
        <taxon>Lysobacteraceae</taxon>
        <taxon>Noviluteimonas</taxon>
    </lineage>
</organism>
<name>A0ABM7Q8E8_9GAMM</name>
<keyword evidence="2" id="KW-1185">Reference proteome</keyword>
<reference evidence="1 2" key="1">
    <citation type="submission" date="2021-03" db="EMBL/GenBank/DDBJ databases">
        <title>Complete Genome Sequences of Two Lysobacter Strains Isolated from Sea Water (Lysobacter caseinilyticus) and Soil (Lysobacter helvus) in South Korea.</title>
        <authorList>
            <person name="Watanabe Y."/>
            <person name="Arakawa K."/>
        </authorList>
    </citation>
    <scope>NUCLEOTIDE SEQUENCE [LARGE SCALE GENOMIC DNA]</scope>
    <source>
        <strain evidence="1 2">KVB24</strain>
    </source>
</reference>
<dbReference type="EMBL" id="AP024545">
    <property type="protein sequence ID" value="BCT93617.1"/>
    <property type="molecule type" value="Genomic_DNA"/>
</dbReference>
<sequence length="96" mass="10493">MPVAVTPFGFTVGSIFVAWQRVSAIAACMVDRTTADAVSLEFAFDDQTLAVSELQPGFDLLEAAMVACFPTTADWRQRVLHAPCDPFRALLFKRAP</sequence>
<gene>
    <name evidence="1" type="ORF">LYSCAS_26410</name>
</gene>
<dbReference type="Proteomes" id="UP000681317">
    <property type="component" value="Chromosome"/>
</dbReference>
<proteinExistence type="predicted"/>
<accession>A0ABM7Q8E8</accession>
<evidence type="ECO:0000313" key="1">
    <source>
        <dbReference type="EMBL" id="BCT93617.1"/>
    </source>
</evidence>
<protein>
    <submittedName>
        <fullName evidence="1">Uncharacterized protein</fullName>
    </submittedName>
</protein>
<evidence type="ECO:0000313" key="2">
    <source>
        <dbReference type="Proteomes" id="UP000681317"/>
    </source>
</evidence>